<keyword evidence="1" id="KW-0812">Transmembrane</keyword>
<evidence type="ECO:0000313" key="3">
    <source>
        <dbReference type="Proteomes" id="UP000245627"/>
    </source>
</evidence>
<protein>
    <recommendedName>
        <fullName evidence="4">Beta-carotene 15,15'-monooxygenase</fullName>
    </recommendedName>
</protein>
<accession>A0A2T8HJQ5</accession>
<dbReference type="Proteomes" id="UP000245627">
    <property type="component" value="Unassembled WGS sequence"/>
</dbReference>
<proteinExistence type="predicted"/>
<evidence type="ECO:0000313" key="2">
    <source>
        <dbReference type="EMBL" id="PVH25671.1"/>
    </source>
</evidence>
<comment type="caution">
    <text evidence="2">The sequence shown here is derived from an EMBL/GenBank/DDBJ whole genome shotgun (WGS) entry which is preliminary data.</text>
</comment>
<feature type="transmembrane region" description="Helical" evidence="1">
    <location>
        <begin position="70"/>
        <end position="91"/>
    </location>
</feature>
<reference evidence="2 3" key="1">
    <citation type="submission" date="2018-04" db="EMBL/GenBank/DDBJ databases">
        <title>Sphingobacterium cortibacter sp. nov.</title>
        <authorList>
            <person name="Li Y."/>
        </authorList>
    </citation>
    <scope>NUCLEOTIDE SEQUENCE [LARGE SCALE GENOMIC DNA]</scope>
    <source>
        <strain evidence="2 3">2c-3</strain>
    </source>
</reference>
<feature type="transmembrane region" description="Helical" evidence="1">
    <location>
        <begin position="123"/>
        <end position="141"/>
    </location>
</feature>
<dbReference type="RefSeq" id="WP_116775242.1">
    <property type="nucleotide sequence ID" value="NZ_QDKG01000002.1"/>
</dbReference>
<feature type="transmembrane region" description="Helical" evidence="1">
    <location>
        <begin position="156"/>
        <end position="181"/>
    </location>
</feature>
<gene>
    <name evidence="2" type="ORF">DC487_06940</name>
</gene>
<name>A0A2T8HJQ5_9SPHI</name>
<evidence type="ECO:0008006" key="4">
    <source>
        <dbReference type="Google" id="ProtNLM"/>
    </source>
</evidence>
<organism evidence="2 3">
    <name type="scientific">Sphingobacterium corticibacter</name>
    <dbReference type="NCBI Taxonomy" id="2171749"/>
    <lineage>
        <taxon>Bacteria</taxon>
        <taxon>Pseudomonadati</taxon>
        <taxon>Bacteroidota</taxon>
        <taxon>Sphingobacteriia</taxon>
        <taxon>Sphingobacteriales</taxon>
        <taxon>Sphingobacteriaceae</taxon>
        <taxon>Sphingobacterium</taxon>
    </lineage>
</organism>
<sequence>MDELDFLKNHWQKEQHFPQIKAKEIQAMAHRSSSSVVKWIFVISILEFFLGWAISFLLPSIEYRSTFEEVFVTALEVVFYVVIIYFIYQFFASFRTIRNTKDTKSLLTSIIRSRAHVERYIKFNIYYFSVGIFTASCFTLYEKVVVDANGSTGRLVFYVFMFVLMMAIVSFFFIFIVRLYYRIVYGLLLKRLNKNYEELLQLEQEVE</sequence>
<dbReference type="OrthoDB" id="709028at2"/>
<keyword evidence="3" id="KW-1185">Reference proteome</keyword>
<evidence type="ECO:0000256" key="1">
    <source>
        <dbReference type="SAM" id="Phobius"/>
    </source>
</evidence>
<feature type="transmembrane region" description="Helical" evidence="1">
    <location>
        <begin position="36"/>
        <end position="58"/>
    </location>
</feature>
<dbReference type="EMBL" id="QDKG01000002">
    <property type="protein sequence ID" value="PVH25671.1"/>
    <property type="molecule type" value="Genomic_DNA"/>
</dbReference>
<keyword evidence="1" id="KW-1133">Transmembrane helix</keyword>
<dbReference type="AlphaFoldDB" id="A0A2T8HJQ5"/>
<keyword evidence="1" id="KW-0472">Membrane</keyword>